<dbReference type="PANTHER" id="PTHR12918:SF1">
    <property type="entry name" value="CYSTEINE DIOXYGENASE TYPE 1"/>
    <property type="match status" value="1"/>
</dbReference>
<dbReference type="EMBL" id="AP023359">
    <property type="protein sequence ID" value="BCJ69873.1"/>
    <property type="molecule type" value="Genomic_DNA"/>
</dbReference>
<gene>
    <name evidence="7" type="ORF">Prubr_68940</name>
</gene>
<sequence length="153" mass="16875">MTLTSPARGDLHAVARRYAADPASWPVRPHFDPVDRWYSRLAVADDHEVWLLTWLPGQHTDLHDHGGSSGAFVVVSGTLTEEVVAGGRLRPASLRTGTGRRFGAHHVHRVANRDDEPAVSLHVYGPALRTMTRYRLDGGRLRVAEVETAGVSW</sequence>
<dbReference type="GO" id="GO:0016702">
    <property type="term" value="F:oxidoreductase activity, acting on single donors with incorporation of molecular oxygen, incorporation of two atoms of oxygen"/>
    <property type="evidence" value="ECO:0007669"/>
    <property type="project" value="InterPro"/>
</dbReference>
<feature type="binding site" evidence="6">
    <location>
        <position position="108"/>
    </location>
    <ligand>
        <name>Fe cation</name>
        <dbReference type="ChEBI" id="CHEBI:24875"/>
        <note>catalytic</note>
    </ligand>
</feature>
<dbReference type="Proteomes" id="UP000680866">
    <property type="component" value="Chromosome"/>
</dbReference>
<evidence type="ECO:0000256" key="2">
    <source>
        <dbReference type="ARBA" id="ARBA00022723"/>
    </source>
</evidence>
<dbReference type="RefSeq" id="WP_212819429.1">
    <property type="nucleotide sequence ID" value="NZ_AP023359.1"/>
</dbReference>
<dbReference type="PANTHER" id="PTHR12918">
    <property type="entry name" value="CYSTEINE DIOXYGENASE"/>
    <property type="match status" value="1"/>
</dbReference>
<keyword evidence="4" id="KW-0560">Oxidoreductase</keyword>
<evidence type="ECO:0000313" key="8">
    <source>
        <dbReference type="Proteomes" id="UP000680866"/>
    </source>
</evidence>
<accession>A0A810NEH1</accession>
<evidence type="ECO:0000313" key="7">
    <source>
        <dbReference type="EMBL" id="BCJ69873.1"/>
    </source>
</evidence>
<proteinExistence type="inferred from homology"/>
<keyword evidence="8" id="KW-1185">Reference proteome</keyword>
<keyword evidence="2 6" id="KW-0479">Metal-binding</keyword>
<evidence type="ECO:0000256" key="5">
    <source>
        <dbReference type="ARBA" id="ARBA00023004"/>
    </source>
</evidence>
<keyword evidence="5 6" id="KW-0408">Iron</keyword>
<feature type="binding site" evidence="6">
    <location>
        <position position="65"/>
    </location>
    <ligand>
        <name>Fe cation</name>
        <dbReference type="ChEBI" id="CHEBI:24875"/>
        <note>catalytic</note>
    </ligand>
</feature>
<dbReference type="Pfam" id="PF05995">
    <property type="entry name" value="CDO_I"/>
    <property type="match status" value="1"/>
</dbReference>
<dbReference type="InterPro" id="IPR010300">
    <property type="entry name" value="CDO_1"/>
</dbReference>
<evidence type="ECO:0000256" key="3">
    <source>
        <dbReference type="ARBA" id="ARBA00022964"/>
    </source>
</evidence>
<organism evidence="7 8">
    <name type="scientific">Polymorphospora rubra</name>
    <dbReference type="NCBI Taxonomy" id="338584"/>
    <lineage>
        <taxon>Bacteria</taxon>
        <taxon>Bacillati</taxon>
        <taxon>Actinomycetota</taxon>
        <taxon>Actinomycetes</taxon>
        <taxon>Micromonosporales</taxon>
        <taxon>Micromonosporaceae</taxon>
        <taxon>Polymorphospora</taxon>
    </lineage>
</organism>
<name>A0A810NEH1_9ACTN</name>
<protein>
    <submittedName>
        <fullName evidence="7">Cysteine dioxygenase</fullName>
    </submittedName>
</protein>
<dbReference type="Gene3D" id="2.60.120.10">
    <property type="entry name" value="Jelly Rolls"/>
    <property type="match status" value="1"/>
</dbReference>
<dbReference type="KEGG" id="pry:Prubr_68940"/>
<dbReference type="InterPro" id="IPR011051">
    <property type="entry name" value="RmlC_Cupin_sf"/>
</dbReference>
<dbReference type="GO" id="GO:0008198">
    <property type="term" value="F:ferrous iron binding"/>
    <property type="evidence" value="ECO:0007669"/>
    <property type="project" value="TreeGrafter"/>
</dbReference>
<dbReference type="SUPFAM" id="SSF51182">
    <property type="entry name" value="RmlC-like cupins"/>
    <property type="match status" value="1"/>
</dbReference>
<dbReference type="InterPro" id="IPR014710">
    <property type="entry name" value="RmlC-like_jellyroll"/>
</dbReference>
<reference evidence="7" key="1">
    <citation type="submission" date="2020-08" db="EMBL/GenBank/DDBJ databases">
        <title>Whole genome shotgun sequence of Polymorphospora rubra NBRC 101157.</title>
        <authorList>
            <person name="Komaki H."/>
            <person name="Tamura T."/>
        </authorList>
    </citation>
    <scope>NUCLEOTIDE SEQUENCE</scope>
    <source>
        <strain evidence="7">NBRC 101157</strain>
    </source>
</reference>
<feature type="binding site" evidence="6">
    <location>
        <position position="63"/>
    </location>
    <ligand>
        <name>Fe cation</name>
        <dbReference type="ChEBI" id="CHEBI:24875"/>
        <note>catalytic</note>
    </ligand>
</feature>
<evidence type="ECO:0000256" key="1">
    <source>
        <dbReference type="ARBA" id="ARBA00006622"/>
    </source>
</evidence>
<comment type="similarity">
    <text evidence="1">Belongs to the cysteine dioxygenase family.</text>
</comment>
<dbReference type="AlphaFoldDB" id="A0A810NEH1"/>
<evidence type="ECO:0000256" key="6">
    <source>
        <dbReference type="PIRSR" id="PIRSR610300-51"/>
    </source>
</evidence>
<evidence type="ECO:0000256" key="4">
    <source>
        <dbReference type="ARBA" id="ARBA00023002"/>
    </source>
</evidence>
<keyword evidence="3 7" id="KW-0223">Dioxygenase</keyword>
<dbReference type="CDD" id="cd10548">
    <property type="entry name" value="cupin_CDO"/>
    <property type="match status" value="1"/>
</dbReference>